<evidence type="ECO:0000313" key="1">
    <source>
        <dbReference type="EMBL" id="VEL20036.1"/>
    </source>
</evidence>
<keyword evidence="2" id="KW-1185">Reference proteome</keyword>
<reference evidence="1" key="1">
    <citation type="submission" date="2018-11" db="EMBL/GenBank/DDBJ databases">
        <authorList>
            <consortium name="Pathogen Informatics"/>
        </authorList>
    </citation>
    <scope>NUCLEOTIDE SEQUENCE</scope>
</reference>
<protein>
    <submittedName>
        <fullName evidence="1">Uncharacterized protein</fullName>
    </submittedName>
</protein>
<proteinExistence type="predicted"/>
<comment type="caution">
    <text evidence="1">The sequence shown here is derived from an EMBL/GenBank/DDBJ whole genome shotgun (WGS) entry which is preliminary data.</text>
</comment>
<name>A0A3S5AC26_9PLAT</name>
<organism evidence="1 2">
    <name type="scientific">Protopolystoma xenopodis</name>
    <dbReference type="NCBI Taxonomy" id="117903"/>
    <lineage>
        <taxon>Eukaryota</taxon>
        <taxon>Metazoa</taxon>
        <taxon>Spiralia</taxon>
        <taxon>Lophotrochozoa</taxon>
        <taxon>Platyhelminthes</taxon>
        <taxon>Monogenea</taxon>
        <taxon>Polyopisthocotylea</taxon>
        <taxon>Polystomatidea</taxon>
        <taxon>Polystomatidae</taxon>
        <taxon>Protopolystoma</taxon>
    </lineage>
</organism>
<dbReference type="Proteomes" id="UP000784294">
    <property type="component" value="Unassembled WGS sequence"/>
</dbReference>
<dbReference type="EMBL" id="CAAALY010044417">
    <property type="protein sequence ID" value="VEL20036.1"/>
    <property type="molecule type" value="Genomic_DNA"/>
</dbReference>
<accession>A0A3S5AC26</accession>
<dbReference type="AlphaFoldDB" id="A0A3S5AC26"/>
<sequence length="143" mass="15186">MLRRSSNRGVLKNATSPILPSVAEHALKYALIDDSSAPRISALDICGNLRVVRCQPNGSGNLIITVANDYPFTMPPAKSQTPAVATIIEETTPDALRGPLYDVTTAKASSELMMATYDNSLIRVPSGVVELSQSEELGSILSA</sequence>
<evidence type="ECO:0000313" key="2">
    <source>
        <dbReference type="Proteomes" id="UP000784294"/>
    </source>
</evidence>
<gene>
    <name evidence="1" type="ORF">PXEA_LOCUS13476</name>
</gene>